<dbReference type="AlphaFoldDB" id="A0A1X1ZIV1"/>
<dbReference type="RefSeq" id="WP_085079125.1">
    <property type="nucleotide sequence ID" value="NZ_JACKRZ010000369.1"/>
</dbReference>
<evidence type="ECO:0000313" key="4">
    <source>
        <dbReference type="EMBL" id="ORW23256.1"/>
    </source>
</evidence>
<dbReference type="InterPro" id="IPR009057">
    <property type="entry name" value="Homeodomain-like_sf"/>
</dbReference>
<organism evidence="4 5">
    <name type="scientific">Mycobacterium palustre</name>
    <dbReference type="NCBI Taxonomy" id="153971"/>
    <lineage>
        <taxon>Bacteria</taxon>
        <taxon>Bacillati</taxon>
        <taxon>Actinomycetota</taxon>
        <taxon>Actinomycetes</taxon>
        <taxon>Mycobacteriales</taxon>
        <taxon>Mycobacteriaceae</taxon>
        <taxon>Mycobacterium</taxon>
        <taxon>Mycobacterium simiae complex</taxon>
    </lineage>
</organism>
<accession>A0A1X1ZIV1</accession>
<dbReference type="PROSITE" id="PS50977">
    <property type="entry name" value="HTH_TETR_2"/>
    <property type="match status" value="1"/>
</dbReference>
<dbReference type="SUPFAM" id="SSF46689">
    <property type="entry name" value="Homeodomain-like"/>
    <property type="match status" value="1"/>
</dbReference>
<feature type="DNA-binding region" description="H-T-H motif" evidence="2">
    <location>
        <begin position="27"/>
        <end position="46"/>
    </location>
</feature>
<dbReference type="Gene3D" id="1.10.357.10">
    <property type="entry name" value="Tetracycline Repressor, domain 2"/>
    <property type="match status" value="1"/>
</dbReference>
<reference evidence="4 5" key="1">
    <citation type="submission" date="2016-01" db="EMBL/GenBank/DDBJ databases">
        <title>The new phylogeny of the genus Mycobacterium.</title>
        <authorList>
            <person name="Tarcisio F."/>
            <person name="Conor M."/>
            <person name="Antonella G."/>
            <person name="Elisabetta G."/>
            <person name="Giulia F.S."/>
            <person name="Sara T."/>
            <person name="Anna F."/>
            <person name="Clotilde B."/>
            <person name="Roberto B."/>
            <person name="Veronica D.S."/>
            <person name="Fabio R."/>
            <person name="Monica P."/>
            <person name="Olivier J."/>
            <person name="Enrico T."/>
            <person name="Nicola S."/>
        </authorList>
    </citation>
    <scope>NUCLEOTIDE SEQUENCE [LARGE SCALE GENOMIC DNA]</scope>
    <source>
        <strain evidence="4 5">DSM 44572</strain>
    </source>
</reference>
<dbReference type="EMBL" id="LQPJ01000109">
    <property type="protein sequence ID" value="ORW23256.1"/>
    <property type="molecule type" value="Genomic_DNA"/>
</dbReference>
<dbReference type="STRING" id="153971.AWC19_11895"/>
<feature type="domain" description="HTH tetR-type" evidence="3">
    <location>
        <begin position="4"/>
        <end position="64"/>
    </location>
</feature>
<dbReference type="GO" id="GO:0003677">
    <property type="term" value="F:DNA binding"/>
    <property type="evidence" value="ECO:0007669"/>
    <property type="project" value="UniProtKB-UniRule"/>
</dbReference>
<evidence type="ECO:0000256" key="2">
    <source>
        <dbReference type="PROSITE-ProRule" id="PRU00335"/>
    </source>
</evidence>
<evidence type="ECO:0000256" key="1">
    <source>
        <dbReference type="ARBA" id="ARBA00023125"/>
    </source>
</evidence>
<evidence type="ECO:0000259" key="3">
    <source>
        <dbReference type="PROSITE" id="PS50977"/>
    </source>
</evidence>
<gene>
    <name evidence="4" type="ORF">AWC19_11895</name>
</gene>
<dbReference type="Pfam" id="PF00440">
    <property type="entry name" value="TetR_N"/>
    <property type="match status" value="1"/>
</dbReference>
<protein>
    <submittedName>
        <fullName evidence="4">TetR family transcriptional regulator</fullName>
    </submittedName>
</protein>
<comment type="caution">
    <text evidence="4">The sequence shown here is derived from an EMBL/GenBank/DDBJ whole genome shotgun (WGS) entry which is preliminary data.</text>
</comment>
<evidence type="ECO:0000313" key="5">
    <source>
        <dbReference type="Proteomes" id="UP000193529"/>
    </source>
</evidence>
<dbReference type="InterPro" id="IPR001647">
    <property type="entry name" value="HTH_TetR"/>
</dbReference>
<name>A0A1X1ZIV1_9MYCO</name>
<dbReference type="Proteomes" id="UP000193529">
    <property type="component" value="Unassembled WGS sequence"/>
</dbReference>
<dbReference type="OrthoDB" id="3218408at2"/>
<sequence>MVSGVSRVAYLETGLDVLSDRGYGGLKLAEVCNRLGVTTGSFYHYFDNWRTYTKELVEHWRQANTVRLVEWIRTEPDPRRRIDRIIDIGLNLPHRAEAAIRAWSSADSDVHTVQVEVDNERHQILRESALEILRDDRQAQLFADWAVYLLVGYEQATLPPDKAALEWIVGQLLDTLDAGRFASAPRD</sequence>
<proteinExistence type="predicted"/>
<keyword evidence="5" id="KW-1185">Reference proteome</keyword>
<keyword evidence="1 2" id="KW-0238">DNA-binding</keyword>